<sequence length="133" mass="14583">MKKYLKAFILFPLIIQIIGTVALTFSNNDTDQIQSSVLSVFIVAAVPTFLITLWAAFHRYASYNVKAIALIAGLIGFSYTVVVGFFYATLVNDMGFGEWLRAGGLEITCLMAAGLALYSVMVLPLLLPKERPL</sequence>
<keyword evidence="1" id="KW-1133">Transmembrane helix</keyword>
<feature type="transmembrane region" description="Helical" evidence="1">
    <location>
        <begin position="102"/>
        <end position="127"/>
    </location>
</feature>
<keyword evidence="1" id="KW-0812">Transmembrane</keyword>
<evidence type="ECO:0000256" key="1">
    <source>
        <dbReference type="SAM" id="Phobius"/>
    </source>
</evidence>
<reference evidence="2 3" key="1">
    <citation type="submission" date="2018-05" db="EMBL/GenBank/DDBJ databases">
        <title>Draft Genome Sequences for a Diverse set of 7 Haemophilus Species.</title>
        <authorList>
            <person name="Nichols M."/>
            <person name="Topaz N."/>
            <person name="Wang X."/>
            <person name="Wang X."/>
            <person name="Boxrud D."/>
        </authorList>
    </citation>
    <scope>NUCLEOTIDE SEQUENCE [LARGE SCALE GENOMIC DNA]</scope>
    <source>
        <strain evidence="2 3">C2008001710</strain>
    </source>
</reference>
<dbReference type="AlphaFoldDB" id="A0A369Z0N7"/>
<comment type="caution">
    <text evidence="2">The sequence shown here is derived from an EMBL/GenBank/DDBJ whole genome shotgun (WGS) entry which is preliminary data.</text>
</comment>
<proteinExistence type="predicted"/>
<dbReference type="EMBL" id="QEPW01000007">
    <property type="protein sequence ID" value="RDE91865.1"/>
    <property type="molecule type" value="Genomic_DNA"/>
</dbReference>
<dbReference type="RefSeq" id="WP_111315380.1">
    <property type="nucleotide sequence ID" value="NZ_QEPW01000007.1"/>
</dbReference>
<feature type="transmembrane region" description="Helical" evidence="1">
    <location>
        <begin position="7"/>
        <end position="25"/>
    </location>
</feature>
<feature type="transmembrane region" description="Helical" evidence="1">
    <location>
        <begin position="37"/>
        <end position="57"/>
    </location>
</feature>
<protein>
    <submittedName>
        <fullName evidence="2">Uncharacterized protein</fullName>
    </submittedName>
</protein>
<gene>
    <name evidence="2" type="ORF">DPV87_05225</name>
</gene>
<dbReference type="Proteomes" id="UP000253910">
    <property type="component" value="Unassembled WGS sequence"/>
</dbReference>
<organism evidence="2 3">
    <name type="scientific">Haemophilus parainfluenzae</name>
    <dbReference type="NCBI Taxonomy" id="729"/>
    <lineage>
        <taxon>Bacteria</taxon>
        <taxon>Pseudomonadati</taxon>
        <taxon>Pseudomonadota</taxon>
        <taxon>Gammaproteobacteria</taxon>
        <taxon>Pasteurellales</taxon>
        <taxon>Pasteurellaceae</taxon>
        <taxon>Haemophilus</taxon>
    </lineage>
</organism>
<evidence type="ECO:0000313" key="2">
    <source>
        <dbReference type="EMBL" id="RDE91865.1"/>
    </source>
</evidence>
<name>A0A369Z0N7_HAEPA</name>
<keyword evidence="1" id="KW-0472">Membrane</keyword>
<feature type="transmembrane region" description="Helical" evidence="1">
    <location>
        <begin position="69"/>
        <end position="90"/>
    </location>
</feature>
<evidence type="ECO:0000313" key="3">
    <source>
        <dbReference type="Proteomes" id="UP000253910"/>
    </source>
</evidence>
<accession>A0A369Z0N7</accession>